<evidence type="ECO:0000256" key="1">
    <source>
        <dbReference type="SAM" id="MobiDB-lite"/>
    </source>
</evidence>
<keyword evidence="3" id="KW-1185">Reference proteome</keyword>
<accession>L7LD04</accession>
<feature type="region of interest" description="Disordered" evidence="1">
    <location>
        <begin position="1"/>
        <end position="51"/>
    </location>
</feature>
<name>L7LD04_9ACTN</name>
<reference evidence="2 3" key="1">
    <citation type="submission" date="2012-12" db="EMBL/GenBank/DDBJ databases">
        <title>Whole genome shotgun sequence of Gordonia hirsuta NBRC 16056.</title>
        <authorList>
            <person name="Isaki-Nakamura S."/>
            <person name="Hosoyama A."/>
            <person name="Tsuchikane K."/>
            <person name="Katsumata H."/>
            <person name="Baba S."/>
            <person name="Yamazaki S."/>
            <person name="Fujita N."/>
        </authorList>
    </citation>
    <scope>NUCLEOTIDE SEQUENCE [LARGE SCALE GENOMIC DNA]</scope>
    <source>
        <strain evidence="2 3">NBRC 16056</strain>
    </source>
</reference>
<sequence>MTSDEPGSPQPERPAGPARRSRRAGRTSQSFDFRERFGDPALTERREGLRE</sequence>
<comment type="caution">
    <text evidence="2">The sequence shown here is derived from an EMBL/GenBank/DDBJ whole genome shotgun (WGS) entry which is preliminary data.</text>
</comment>
<evidence type="ECO:0000313" key="2">
    <source>
        <dbReference type="EMBL" id="GAC58799.1"/>
    </source>
</evidence>
<dbReference type="EMBL" id="BANT01000052">
    <property type="protein sequence ID" value="GAC58799.1"/>
    <property type="molecule type" value="Genomic_DNA"/>
</dbReference>
<dbReference type="Proteomes" id="UP000053405">
    <property type="component" value="Unassembled WGS sequence"/>
</dbReference>
<dbReference type="AlphaFoldDB" id="L7LD04"/>
<organism evidence="2 3">
    <name type="scientific">Gordonia hirsuta DSM 44140 = NBRC 16056</name>
    <dbReference type="NCBI Taxonomy" id="1121927"/>
    <lineage>
        <taxon>Bacteria</taxon>
        <taxon>Bacillati</taxon>
        <taxon>Actinomycetota</taxon>
        <taxon>Actinomycetes</taxon>
        <taxon>Mycobacteriales</taxon>
        <taxon>Gordoniaceae</taxon>
        <taxon>Gordonia</taxon>
    </lineage>
</organism>
<protein>
    <submittedName>
        <fullName evidence="2">Uncharacterized protein</fullName>
    </submittedName>
</protein>
<feature type="non-terminal residue" evidence="2">
    <location>
        <position position="51"/>
    </location>
</feature>
<feature type="compositionally biased region" description="Basic and acidic residues" evidence="1">
    <location>
        <begin position="32"/>
        <end position="51"/>
    </location>
</feature>
<evidence type="ECO:0000313" key="3">
    <source>
        <dbReference type="Proteomes" id="UP000053405"/>
    </source>
</evidence>
<proteinExistence type="predicted"/>
<gene>
    <name evidence="2" type="ORF">GOHSU_52_00070</name>
</gene>